<dbReference type="InterPro" id="IPR040976">
    <property type="entry name" value="Pkinase_fungal"/>
</dbReference>
<dbReference type="Proteomes" id="UP001140172">
    <property type="component" value="Unassembled WGS sequence"/>
</dbReference>
<comment type="caution">
    <text evidence="2">The sequence shown here is derived from an EMBL/GenBank/DDBJ whole genome shotgun (WGS) entry which is preliminary data.</text>
</comment>
<dbReference type="Pfam" id="PF17667">
    <property type="entry name" value="Pkinase_fungal"/>
    <property type="match status" value="1"/>
</dbReference>
<evidence type="ECO:0000313" key="2">
    <source>
        <dbReference type="EMBL" id="KAJ2787707.1"/>
    </source>
</evidence>
<evidence type="ECO:0000313" key="3">
    <source>
        <dbReference type="Proteomes" id="UP001140172"/>
    </source>
</evidence>
<proteinExistence type="predicted"/>
<feature type="domain" description="Fungal-type protein kinase" evidence="1">
    <location>
        <begin position="77"/>
        <end position="183"/>
    </location>
</feature>
<feature type="non-terminal residue" evidence="2">
    <location>
        <position position="1"/>
    </location>
</feature>
<evidence type="ECO:0000259" key="1">
    <source>
        <dbReference type="Pfam" id="PF17667"/>
    </source>
</evidence>
<dbReference type="OrthoDB" id="5584477at2759"/>
<keyword evidence="3" id="KW-1185">Reference proteome</keyword>
<accession>A0A9W8LPH7</accession>
<reference evidence="2" key="1">
    <citation type="submission" date="2022-07" db="EMBL/GenBank/DDBJ databases">
        <title>Phylogenomic reconstructions and comparative analyses of Kickxellomycotina fungi.</title>
        <authorList>
            <person name="Reynolds N.K."/>
            <person name="Stajich J.E."/>
            <person name="Barry K."/>
            <person name="Grigoriev I.V."/>
            <person name="Crous P."/>
            <person name="Smith M.E."/>
        </authorList>
    </citation>
    <scope>NUCLEOTIDE SEQUENCE</scope>
    <source>
        <strain evidence="2">BCRC 34489</strain>
    </source>
</reference>
<dbReference type="AlphaFoldDB" id="A0A9W8LPH7"/>
<dbReference type="EMBL" id="JANBUM010000014">
    <property type="protein sequence ID" value="KAJ2787707.1"/>
    <property type="molecule type" value="Genomic_DNA"/>
</dbReference>
<sequence>MAIPHIHSIAEHVKCVADKVFQSLEQFIVSEPQQVNGSYDPLRKLVQGRLPVNSESSGARFTHEKHLYTSIDALIHYITSTTARRSDEEQADALKHLTIYSWNLYAYRLDRKFVWGFTVCDSNFRACLYSQDNVFVSDAMDVATSEGRMQLVSLLVNMSFCDASQLGYDATIRFNPAVNEWEIDVYDDERNTTDVYWVGKA</sequence>
<protein>
    <recommendedName>
        <fullName evidence="1">Fungal-type protein kinase domain-containing protein</fullName>
    </recommendedName>
</protein>
<organism evidence="2 3">
    <name type="scientific">Coemansia interrupta</name>
    <dbReference type="NCBI Taxonomy" id="1126814"/>
    <lineage>
        <taxon>Eukaryota</taxon>
        <taxon>Fungi</taxon>
        <taxon>Fungi incertae sedis</taxon>
        <taxon>Zoopagomycota</taxon>
        <taxon>Kickxellomycotina</taxon>
        <taxon>Kickxellomycetes</taxon>
        <taxon>Kickxellales</taxon>
        <taxon>Kickxellaceae</taxon>
        <taxon>Coemansia</taxon>
    </lineage>
</organism>
<gene>
    <name evidence="2" type="ORF">GGI15_000478</name>
</gene>
<name>A0A9W8LPH7_9FUNG</name>